<dbReference type="EMBL" id="BGZK01000524">
    <property type="protein sequence ID" value="GBP48429.1"/>
    <property type="molecule type" value="Genomic_DNA"/>
</dbReference>
<protein>
    <submittedName>
        <fullName evidence="1">Uncharacterized protein</fullName>
    </submittedName>
</protein>
<comment type="caution">
    <text evidence="1">The sequence shown here is derived from an EMBL/GenBank/DDBJ whole genome shotgun (WGS) entry which is preliminary data.</text>
</comment>
<accession>A0A4C1WD81</accession>
<proteinExistence type="predicted"/>
<dbReference type="AlphaFoldDB" id="A0A4C1WD81"/>
<dbReference type="OrthoDB" id="7477935at2759"/>
<gene>
    <name evidence="1" type="ORF">EVAR_32830_1</name>
</gene>
<reference evidence="1 2" key="1">
    <citation type="journal article" date="2019" name="Commun. Biol.">
        <title>The bagworm genome reveals a unique fibroin gene that provides high tensile strength.</title>
        <authorList>
            <person name="Kono N."/>
            <person name="Nakamura H."/>
            <person name="Ohtoshi R."/>
            <person name="Tomita M."/>
            <person name="Numata K."/>
            <person name="Arakawa K."/>
        </authorList>
    </citation>
    <scope>NUCLEOTIDE SEQUENCE [LARGE SCALE GENOMIC DNA]</scope>
</reference>
<sequence length="147" mass="16412">MDNRDHQIQGTIRQKRSRQTKAREAVDVIGSIRARDPIGAVVVSCLENIHVALLATLPGVMAAMVQSRVDRIKLALATRLYLSKDDAELADVKIFLELIALRPFEMRILRLISVDMNLPADIILVELSKPTIVLNHYNTVQSSETSL</sequence>
<name>A0A4C1WD81_EUMVA</name>
<evidence type="ECO:0000313" key="2">
    <source>
        <dbReference type="Proteomes" id="UP000299102"/>
    </source>
</evidence>
<dbReference type="Proteomes" id="UP000299102">
    <property type="component" value="Unassembled WGS sequence"/>
</dbReference>
<keyword evidence="2" id="KW-1185">Reference proteome</keyword>
<organism evidence="1 2">
    <name type="scientific">Eumeta variegata</name>
    <name type="common">Bagworm moth</name>
    <name type="synonym">Eumeta japonica</name>
    <dbReference type="NCBI Taxonomy" id="151549"/>
    <lineage>
        <taxon>Eukaryota</taxon>
        <taxon>Metazoa</taxon>
        <taxon>Ecdysozoa</taxon>
        <taxon>Arthropoda</taxon>
        <taxon>Hexapoda</taxon>
        <taxon>Insecta</taxon>
        <taxon>Pterygota</taxon>
        <taxon>Neoptera</taxon>
        <taxon>Endopterygota</taxon>
        <taxon>Lepidoptera</taxon>
        <taxon>Glossata</taxon>
        <taxon>Ditrysia</taxon>
        <taxon>Tineoidea</taxon>
        <taxon>Psychidae</taxon>
        <taxon>Oiketicinae</taxon>
        <taxon>Eumeta</taxon>
    </lineage>
</organism>
<evidence type="ECO:0000313" key="1">
    <source>
        <dbReference type="EMBL" id="GBP48429.1"/>
    </source>
</evidence>